<comment type="similarity">
    <text evidence="3">Belongs to the bacterial/plant glucose-1-phosphate adenylyltransferase family.</text>
</comment>
<keyword evidence="11" id="KW-1185">Reference proteome</keyword>
<comment type="catalytic activity">
    <reaction evidence="1">
        <text>alpha-D-glucose 1-phosphate + ATP + H(+) = ADP-alpha-D-glucose + diphosphate</text>
        <dbReference type="Rhea" id="RHEA:12120"/>
        <dbReference type="ChEBI" id="CHEBI:15378"/>
        <dbReference type="ChEBI" id="CHEBI:30616"/>
        <dbReference type="ChEBI" id="CHEBI:33019"/>
        <dbReference type="ChEBI" id="CHEBI:57498"/>
        <dbReference type="ChEBI" id="CHEBI:58601"/>
        <dbReference type="EC" id="2.7.7.27"/>
    </reaction>
</comment>
<evidence type="ECO:0000256" key="5">
    <source>
        <dbReference type="ARBA" id="ARBA00022533"/>
    </source>
</evidence>
<evidence type="ECO:0000256" key="6">
    <source>
        <dbReference type="ARBA" id="ARBA00022679"/>
    </source>
</evidence>
<dbReference type="STRING" id="3469.A0A4Y7KR56"/>
<protein>
    <recommendedName>
        <fullName evidence="4">glucose-1-phosphate adenylyltransferase</fullName>
        <ecNumber evidence="4">2.7.7.27</ecNumber>
    </recommendedName>
</protein>
<evidence type="ECO:0000256" key="2">
    <source>
        <dbReference type="ARBA" id="ARBA00004727"/>
    </source>
</evidence>
<organism evidence="10 11">
    <name type="scientific">Papaver somniferum</name>
    <name type="common">Opium poppy</name>
    <dbReference type="NCBI Taxonomy" id="3469"/>
    <lineage>
        <taxon>Eukaryota</taxon>
        <taxon>Viridiplantae</taxon>
        <taxon>Streptophyta</taxon>
        <taxon>Embryophyta</taxon>
        <taxon>Tracheophyta</taxon>
        <taxon>Spermatophyta</taxon>
        <taxon>Magnoliopsida</taxon>
        <taxon>Ranunculales</taxon>
        <taxon>Papaveraceae</taxon>
        <taxon>Papaveroideae</taxon>
        <taxon>Papaver</taxon>
    </lineage>
</organism>
<dbReference type="Gramene" id="RZC74449">
    <property type="protein sequence ID" value="RZC74449"/>
    <property type="gene ID" value="C5167_049929"/>
</dbReference>
<dbReference type="GO" id="GO:0005978">
    <property type="term" value="P:glycogen biosynthetic process"/>
    <property type="evidence" value="ECO:0007669"/>
    <property type="project" value="InterPro"/>
</dbReference>
<dbReference type="GO" id="GO:0008878">
    <property type="term" value="F:glucose-1-phosphate adenylyltransferase activity"/>
    <property type="evidence" value="ECO:0007669"/>
    <property type="project" value="UniProtKB-EC"/>
</dbReference>
<keyword evidence="7" id="KW-0548">Nucleotidyltransferase</keyword>
<dbReference type="GO" id="GO:0019252">
    <property type="term" value="P:starch biosynthetic process"/>
    <property type="evidence" value="ECO:0007669"/>
    <property type="project" value="UniProtKB-KW"/>
</dbReference>
<reference evidence="10 11" key="1">
    <citation type="journal article" date="2018" name="Science">
        <title>The opium poppy genome and morphinan production.</title>
        <authorList>
            <person name="Guo L."/>
            <person name="Winzer T."/>
            <person name="Yang X."/>
            <person name="Li Y."/>
            <person name="Ning Z."/>
            <person name="He Z."/>
            <person name="Teodor R."/>
            <person name="Lu Y."/>
            <person name="Bowser T.A."/>
            <person name="Graham I.A."/>
            <person name="Ye K."/>
        </authorList>
    </citation>
    <scope>NUCLEOTIDE SEQUENCE [LARGE SCALE GENOMIC DNA]</scope>
    <source>
        <strain evidence="11">cv. HN1</strain>
        <tissue evidence="10">Leaves</tissue>
    </source>
</reference>
<evidence type="ECO:0000256" key="1">
    <source>
        <dbReference type="ARBA" id="ARBA00000956"/>
    </source>
</evidence>
<comment type="pathway">
    <text evidence="2">Glycan biosynthesis; starch biosynthesis.</text>
</comment>
<evidence type="ECO:0000313" key="10">
    <source>
        <dbReference type="EMBL" id="RZC74449.1"/>
    </source>
</evidence>
<evidence type="ECO:0000256" key="9">
    <source>
        <dbReference type="ARBA" id="ARBA00022922"/>
    </source>
</evidence>
<name>A0A4Y7KR56_PAPSO</name>
<dbReference type="GO" id="GO:0000166">
    <property type="term" value="F:nucleotide binding"/>
    <property type="evidence" value="ECO:0007669"/>
    <property type="project" value="UniProtKB-KW"/>
</dbReference>
<evidence type="ECO:0000256" key="3">
    <source>
        <dbReference type="ARBA" id="ARBA00010443"/>
    </source>
</evidence>
<evidence type="ECO:0000256" key="4">
    <source>
        <dbReference type="ARBA" id="ARBA00012460"/>
    </source>
</evidence>
<keyword evidence="6" id="KW-0808">Transferase</keyword>
<dbReference type="InterPro" id="IPR011831">
    <property type="entry name" value="ADP-Glc_PPase"/>
</dbReference>
<dbReference type="AlphaFoldDB" id="A0A4Y7KR56"/>
<keyword evidence="8" id="KW-0547">Nucleotide-binding</keyword>
<sequence length="107" mass="11875">MMRKASKNVEDHLGSVTYKVADMLDDLVRVVLGTELWVTGIKQVLNSIILHGCFLQECSVQNSVVGDHSRLEYNIELQDTMMMGVEEYQSESEIAALLADGNVLVGM</sequence>
<gene>
    <name evidence="10" type="ORF">C5167_049929</name>
</gene>
<keyword evidence="9" id="KW-0750">Starch biosynthesis</keyword>
<evidence type="ECO:0000313" key="11">
    <source>
        <dbReference type="Proteomes" id="UP000316621"/>
    </source>
</evidence>
<evidence type="ECO:0000256" key="7">
    <source>
        <dbReference type="ARBA" id="ARBA00022695"/>
    </source>
</evidence>
<accession>A0A4Y7KR56</accession>
<dbReference type="Gene3D" id="2.160.10.10">
    <property type="entry name" value="Hexapeptide repeat proteins"/>
    <property type="match status" value="1"/>
</dbReference>
<evidence type="ECO:0000256" key="8">
    <source>
        <dbReference type="ARBA" id="ARBA00022741"/>
    </source>
</evidence>
<keyword evidence="5" id="KW-0021">Allosteric enzyme</keyword>
<dbReference type="EC" id="2.7.7.27" evidence="4"/>
<dbReference type="EMBL" id="CM010722">
    <property type="protein sequence ID" value="RZC74449.1"/>
    <property type="molecule type" value="Genomic_DNA"/>
</dbReference>
<proteinExistence type="inferred from homology"/>
<dbReference type="Pfam" id="PF25247">
    <property type="entry name" value="LbH_GLGC"/>
    <property type="match status" value="1"/>
</dbReference>
<dbReference type="Proteomes" id="UP000316621">
    <property type="component" value="Chromosome 8"/>
</dbReference>
<dbReference type="PANTHER" id="PTHR43523">
    <property type="entry name" value="GLUCOSE-1-PHOSPHATE ADENYLYLTRANSFERASE-RELATED"/>
    <property type="match status" value="1"/>
</dbReference>
<dbReference type="PANTHER" id="PTHR43523:SF12">
    <property type="entry name" value="GLUCOSE-1-PHOSPHATE ADENYLYLTRANSFERASE LARGE SUBUNIT 1, CHLOROPLASTIC-RELATED"/>
    <property type="match status" value="1"/>
</dbReference>